<comment type="caution">
    <text evidence="2">The sequence shown here is derived from an EMBL/GenBank/DDBJ whole genome shotgun (WGS) entry which is preliminary data.</text>
</comment>
<evidence type="ECO:0000256" key="1">
    <source>
        <dbReference type="SAM" id="MobiDB-lite"/>
    </source>
</evidence>
<reference evidence="2" key="1">
    <citation type="submission" date="2020-10" db="EMBL/GenBank/DDBJ databases">
        <authorList>
            <person name="Gilroy R."/>
        </authorList>
    </citation>
    <scope>NUCLEOTIDE SEQUENCE</scope>
    <source>
        <strain evidence="2">21143</strain>
    </source>
</reference>
<evidence type="ECO:0000313" key="3">
    <source>
        <dbReference type="Proteomes" id="UP000886722"/>
    </source>
</evidence>
<gene>
    <name evidence="2" type="ORF">IAD06_09635</name>
</gene>
<dbReference type="Proteomes" id="UP000886722">
    <property type="component" value="Unassembled WGS sequence"/>
</dbReference>
<proteinExistence type="predicted"/>
<name>A0A9D1GFN9_9BACT</name>
<evidence type="ECO:0000313" key="2">
    <source>
        <dbReference type="EMBL" id="HIT40277.1"/>
    </source>
</evidence>
<organism evidence="2 3">
    <name type="scientific">Candidatus Caccoplasma intestinavium</name>
    <dbReference type="NCBI Taxonomy" id="2840716"/>
    <lineage>
        <taxon>Bacteria</taxon>
        <taxon>Pseudomonadati</taxon>
        <taxon>Bacteroidota</taxon>
        <taxon>Bacteroidia</taxon>
        <taxon>Bacteroidales</taxon>
        <taxon>Bacteroidaceae</taxon>
        <taxon>Bacteroidaceae incertae sedis</taxon>
        <taxon>Candidatus Caccoplasma</taxon>
    </lineage>
</organism>
<dbReference type="AlphaFoldDB" id="A0A9D1GFN9"/>
<dbReference type="EMBL" id="DVKT01000071">
    <property type="protein sequence ID" value="HIT40277.1"/>
    <property type="molecule type" value="Genomic_DNA"/>
</dbReference>
<accession>A0A9D1GFN9</accession>
<protein>
    <submittedName>
        <fullName evidence="2">Uncharacterized protein</fullName>
    </submittedName>
</protein>
<sequence length="85" mass="9583">MARDSSFRLRCIQNDNVPLLLSRRKEVTKKGRPLVIGYSCLPLRLPTGAAELAPLKQSSPYFRFLPRSRQPDKGGHFSLSDITGR</sequence>
<feature type="region of interest" description="Disordered" evidence="1">
    <location>
        <begin position="64"/>
        <end position="85"/>
    </location>
</feature>
<reference evidence="2" key="2">
    <citation type="journal article" date="2021" name="PeerJ">
        <title>Extensive microbial diversity within the chicken gut microbiome revealed by metagenomics and culture.</title>
        <authorList>
            <person name="Gilroy R."/>
            <person name="Ravi A."/>
            <person name="Getino M."/>
            <person name="Pursley I."/>
            <person name="Horton D.L."/>
            <person name="Alikhan N.F."/>
            <person name="Baker D."/>
            <person name="Gharbi K."/>
            <person name="Hall N."/>
            <person name="Watson M."/>
            <person name="Adriaenssens E.M."/>
            <person name="Foster-Nyarko E."/>
            <person name="Jarju S."/>
            <person name="Secka A."/>
            <person name="Antonio M."/>
            <person name="Oren A."/>
            <person name="Chaudhuri R.R."/>
            <person name="La Ragione R."/>
            <person name="Hildebrand F."/>
            <person name="Pallen M.J."/>
        </authorList>
    </citation>
    <scope>NUCLEOTIDE SEQUENCE</scope>
    <source>
        <strain evidence="2">21143</strain>
    </source>
</reference>